<dbReference type="Gene3D" id="3.40.1110.10">
    <property type="entry name" value="Calcium-transporting ATPase, cytoplasmic domain N"/>
    <property type="match status" value="1"/>
</dbReference>
<dbReference type="OrthoDB" id="432719at2759"/>
<protein>
    <submittedName>
        <fullName evidence="9">Copper-transporting ATPase ccc2</fullName>
    </submittedName>
</protein>
<keyword evidence="10" id="KW-1185">Reference proteome</keyword>
<dbReference type="PROSITE" id="PS50846">
    <property type="entry name" value="HMA_2"/>
    <property type="match status" value="1"/>
</dbReference>
<dbReference type="Gene3D" id="2.70.150.10">
    <property type="entry name" value="Calcium-transporting ATPase, cytoplasmic transduction domain A"/>
    <property type="match status" value="1"/>
</dbReference>
<dbReference type="CDD" id="cd00371">
    <property type="entry name" value="HMA"/>
    <property type="match status" value="1"/>
</dbReference>
<dbReference type="GO" id="GO:0016020">
    <property type="term" value="C:membrane"/>
    <property type="evidence" value="ECO:0007669"/>
    <property type="project" value="UniProtKB-SubCell"/>
</dbReference>
<dbReference type="EMBL" id="NHZQ01000335">
    <property type="protein sequence ID" value="PSK42604.1"/>
    <property type="molecule type" value="Genomic_DNA"/>
</dbReference>
<evidence type="ECO:0000256" key="7">
    <source>
        <dbReference type="SAM" id="MobiDB-lite"/>
    </source>
</evidence>
<dbReference type="InterPro" id="IPR023299">
    <property type="entry name" value="ATPase_P-typ_cyto_dom_N"/>
</dbReference>
<dbReference type="InterPro" id="IPR008250">
    <property type="entry name" value="ATPase_P-typ_transduc_dom_A_sf"/>
</dbReference>
<feature type="transmembrane region" description="Helical" evidence="6">
    <location>
        <begin position="1180"/>
        <end position="1200"/>
    </location>
</feature>
<accession>A0A2P7Z326</accession>
<dbReference type="PROSITE" id="PS00154">
    <property type="entry name" value="ATPASE_E1_E2"/>
    <property type="match status" value="1"/>
</dbReference>
<gene>
    <name evidence="9" type="ORF">B9Z65_4518</name>
</gene>
<reference evidence="9 10" key="1">
    <citation type="submission" date="2017-05" db="EMBL/GenBank/DDBJ databases">
        <title>Draft genome sequence of Elsinoe australis.</title>
        <authorList>
            <person name="Cheng Q."/>
        </authorList>
    </citation>
    <scope>NUCLEOTIDE SEQUENCE [LARGE SCALE GENOMIC DNA]</scope>
    <source>
        <strain evidence="9 10">NL1</strain>
    </source>
</reference>
<dbReference type="SUPFAM" id="SSF81653">
    <property type="entry name" value="Calcium ATPase, transduction domain A"/>
    <property type="match status" value="1"/>
</dbReference>
<evidence type="ECO:0000256" key="3">
    <source>
        <dbReference type="ARBA" id="ARBA00022723"/>
    </source>
</evidence>
<dbReference type="NCBIfam" id="TIGR01494">
    <property type="entry name" value="ATPase_P-type"/>
    <property type="match status" value="1"/>
</dbReference>
<feature type="compositionally biased region" description="Basic and acidic residues" evidence="7">
    <location>
        <begin position="1068"/>
        <end position="1078"/>
    </location>
</feature>
<dbReference type="InterPro" id="IPR056236">
    <property type="entry name" value="HMA_PCA1"/>
</dbReference>
<feature type="region of interest" description="Disordered" evidence="7">
    <location>
        <begin position="286"/>
        <end position="306"/>
    </location>
</feature>
<dbReference type="InterPro" id="IPR023298">
    <property type="entry name" value="ATPase_P-typ_TM_dom_sf"/>
</dbReference>
<dbReference type="PANTHER" id="PTHR46594:SF4">
    <property type="entry name" value="P-TYPE CATION-TRANSPORTING ATPASE"/>
    <property type="match status" value="1"/>
</dbReference>
<name>A0A2P7Z326_9PEZI</name>
<feature type="transmembrane region" description="Helical" evidence="6">
    <location>
        <begin position="816"/>
        <end position="844"/>
    </location>
</feature>
<feature type="region of interest" description="Disordered" evidence="7">
    <location>
        <begin position="157"/>
        <end position="196"/>
    </location>
</feature>
<feature type="transmembrane region" description="Helical" evidence="6">
    <location>
        <begin position="1149"/>
        <end position="1174"/>
    </location>
</feature>
<organism evidence="9 10">
    <name type="scientific">Elsinoe australis</name>
    <dbReference type="NCBI Taxonomy" id="40998"/>
    <lineage>
        <taxon>Eukaryota</taxon>
        <taxon>Fungi</taxon>
        <taxon>Dikarya</taxon>
        <taxon>Ascomycota</taxon>
        <taxon>Pezizomycotina</taxon>
        <taxon>Dothideomycetes</taxon>
        <taxon>Dothideomycetidae</taxon>
        <taxon>Myriangiales</taxon>
        <taxon>Elsinoaceae</taxon>
        <taxon>Elsinoe</taxon>
    </lineage>
</organism>
<evidence type="ECO:0000256" key="5">
    <source>
        <dbReference type="ARBA" id="ARBA00023136"/>
    </source>
</evidence>
<dbReference type="InterPro" id="IPR018303">
    <property type="entry name" value="ATPase_P-typ_P_site"/>
</dbReference>
<comment type="caution">
    <text evidence="9">The sequence shown here is derived from an EMBL/GenBank/DDBJ whole genome shotgun (WGS) entry which is preliminary data.</text>
</comment>
<dbReference type="InterPro" id="IPR001757">
    <property type="entry name" value="P_typ_ATPase"/>
</dbReference>
<dbReference type="InterPro" id="IPR023214">
    <property type="entry name" value="HAD_sf"/>
</dbReference>
<dbReference type="Gene3D" id="3.30.70.100">
    <property type="match status" value="1"/>
</dbReference>
<dbReference type="GO" id="GO:0019829">
    <property type="term" value="F:ATPase-coupled monoatomic cation transmembrane transporter activity"/>
    <property type="evidence" value="ECO:0007669"/>
    <property type="project" value="InterPro"/>
</dbReference>
<dbReference type="STRING" id="40998.A0A2P7Z326"/>
<dbReference type="PRINTS" id="PR00119">
    <property type="entry name" value="CATATPASE"/>
</dbReference>
<dbReference type="Pfam" id="PF00403">
    <property type="entry name" value="HMA"/>
    <property type="match status" value="1"/>
</dbReference>
<dbReference type="InterPro" id="IPR027256">
    <property type="entry name" value="P-typ_ATPase_IB"/>
</dbReference>
<dbReference type="Pfam" id="PF00702">
    <property type="entry name" value="Hydrolase"/>
    <property type="match status" value="1"/>
</dbReference>
<dbReference type="GO" id="GO:0046872">
    <property type="term" value="F:metal ion binding"/>
    <property type="evidence" value="ECO:0007669"/>
    <property type="project" value="UniProtKB-KW"/>
</dbReference>
<dbReference type="InterPro" id="IPR059000">
    <property type="entry name" value="ATPase_P-type_domA"/>
</dbReference>
<feature type="transmembrane region" description="Helical" evidence="6">
    <location>
        <begin position="626"/>
        <end position="646"/>
    </location>
</feature>
<dbReference type="InterPro" id="IPR036163">
    <property type="entry name" value="HMA_dom_sf"/>
</dbReference>
<evidence type="ECO:0000256" key="6">
    <source>
        <dbReference type="RuleBase" id="RU362081"/>
    </source>
</evidence>
<dbReference type="FunFam" id="2.70.150.10:FF:000002">
    <property type="entry name" value="Copper-transporting ATPase 1, putative"/>
    <property type="match status" value="1"/>
</dbReference>
<evidence type="ECO:0000313" key="9">
    <source>
        <dbReference type="EMBL" id="PSK42604.1"/>
    </source>
</evidence>
<feature type="domain" description="HMA" evidence="8">
    <location>
        <begin position="375"/>
        <end position="442"/>
    </location>
</feature>
<dbReference type="GO" id="GO:0005524">
    <property type="term" value="F:ATP binding"/>
    <property type="evidence" value="ECO:0007669"/>
    <property type="project" value="UniProtKB-UniRule"/>
</dbReference>
<feature type="region of interest" description="Disordered" evidence="7">
    <location>
        <begin position="1"/>
        <end position="25"/>
    </location>
</feature>
<dbReference type="AlphaFoldDB" id="A0A2P7Z326"/>
<dbReference type="Pfam" id="PF24534">
    <property type="entry name" value="HMA_PCA1"/>
    <property type="match status" value="1"/>
</dbReference>
<feature type="transmembrane region" description="Helical" evidence="6">
    <location>
        <begin position="774"/>
        <end position="796"/>
    </location>
</feature>
<dbReference type="GO" id="GO:0030003">
    <property type="term" value="P:intracellular monoatomic cation homeostasis"/>
    <property type="evidence" value="ECO:0007669"/>
    <property type="project" value="UniProtKB-ARBA"/>
</dbReference>
<evidence type="ECO:0000256" key="1">
    <source>
        <dbReference type="ARBA" id="ARBA00004370"/>
    </source>
</evidence>
<keyword evidence="5 6" id="KW-0472">Membrane</keyword>
<keyword evidence="6" id="KW-0067">ATP-binding</keyword>
<evidence type="ECO:0000256" key="2">
    <source>
        <dbReference type="ARBA" id="ARBA00022692"/>
    </source>
</evidence>
<dbReference type="InterPro" id="IPR006121">
    <property type="entry name" value="HMA_dom"/>
</dbReference>
<proteinExistence type="inferred from homology"/>
<evidence type="ECO:0000256" key="4">
    <source>
        <dbReference type="ARBA" id="ARBA00022989"/>
    </source>
</evidence>
<keyword evidence="2 6" id="KW-0812">Transmembrane</keyword>
<comment type="similarity">
    <text evidence="6">Belongs to the cation transport ATPase (P-type) (TC 3.A.3) family. Type IB subfamily.</text>
</comment>
<dbReference type="Pfam" id="PF00122">
    <property type="entry name" value="E1-E2_ATPase"/>
    <property type="match status" value="1"/>
</dbReference>
<evidence type="ECO:0000259" key="8">
    <source>
        <dbReference type="PROSITE" id="PS50846"/>
    </source>
</evidence>
<dbReference type="NCBIfam" id="TIGR01525">
    <property type="entry name" value="ATPase-IB_hvy"/>
    <property type="match status" value="1"/>
</dbReference>
<dbReference type="Gene3D" id="3.40.50.1000">
    <property type="entry name" value="HAD superfamily/HAD-like"/>
    <property type="match status" value="1"/>
</dbReference>
<sequence>MTKDDERSEGCTPPMSISNHPEPDLAAMTNEAVPPANNMGCCGKTITNHEYQEPDVLHRLTAGEDCAPACCGKEDGPHCDDDCVKAYATLECHTTSHADPQHEQPTDGHCNSHFQAAMKRYEKLMADASCLCKSVLSNSMIHCCGSDAGYMLLPPIPSSRSSSESGSLRRPLSLRRGTEKRHALSGRNSSKTSLSEEKFILTESKVSICGDTTHDNLTGKGCCGEKNGGSGDMRHDVNKNGGTKCRGAKKGYVQVDTDDCCDRIEKKSCCGDGKCGTIGKIQKEEGTTPKKHLKDSKDHGGLANVTPFMWSRDTSRADEEKPVQVKSCRSECCSGGPVGDCSTRGLCDSNMDIKEKSVPEASAHIDDIERAALREHVLLNVQGMTCTGCENKLKRALEATPGTSNIKTSFLNSRADFDLDQSVLPAEEVVKRVHTVTGFHVARVQSEHQVVDVLVEKSKARELMFRDIPGLIETTIVDKKSATLTYDPNVIGVRHLLDLACGGPGSLAPPKPNTALSDSRRLLKTMGWKTLLATILTLPVIILAWAPTNTDDKVKAIVSMVLATFVQGIAVTEFYKNAFRALWHDRTVELDTLVVISITAAYIYSIVAFSYLMVNRPLATKEFFETSTLLITLVLLGRLIATYARLRAVQAVSMRSLQEPKATLCNDKESNTEIDARLLQFGDCFAVEPHSRVPTDGIVVAGQSEIDESMLTGESAPVLKAPGDDVIAGTVNGDGQLKVQLTRLPGKNTVTDIAELVEQANSAKPKVQDLADRVATWFIPVVVTVALITLAVQIAVSVRIRRESPGSAAGTAMSYAIAVLAVSCPCALGLAVPMVLVITGGVAARSGVIIKSTEATERSWQITDVVFDKTGTLTMPDLEVTDEHIVGPDPDHARAVSLALAKGNKHPVSVSLARHLLQSTEPSLEAQDIRVIPGCGVEATVSGSLIKAGNAAWLSFTNRDVVQLLARSGKTILCVTYRDSLVAVYGLKTTLRPEGPALIKALQERNIAVHLISGDSSLAVQTCADTLSIPLSNVRSRCSPAEKQSYVLGLSSSLCSDSCEDLTLTQTHESRGSHESHHANSTSPDAKSRKVLFAGDGTNDAIALSSSFVGVQIGTASDVVSSTASVSLLGSLNGIIYLLDVSKAAYRRIVFNFIWAAVYNVFAILLASGAFVRVRIEPQWAGLGEIASVLPVVLAAMTMMRWKREV</sequence>
<dbReference type="GO" id="GO:0016887">
    <property type="term" value="F:ATP hydrolysis activity"/>
    <property type="evidence" value="ECO:0007669"/>
    <property type="project" value="InterPro"/>
</dbReference>
<feature type="transmembrane region" description="Helical" evidence="6">
    <location>
        <begin position="593"/>
        <end position="614"/>
    </location>
</feature>
<keyword evidence="3 6" id="KW-0479">Metal-binding</keyword>
<dbReference type="SUPFAM" id="SSF81665">
    <property type="entry name" value="Calcium ATPase, transmembrane domain M"/>
    <property type="match status" value="1"/>
</dbReference>
<dbReference type="SUPFAM" id="SSF55008">
    <property type="entry name" value="HMA, heavy metal-associated domain"/>
    <property type="match status" value="1"/>
</dbReference>
<feature type="region of interest" description="Disordered" evidence="7">
    <location>
        <begin position="1066"/>
        <end position="1086"/>
    </location>
</feature>
<evidence type="ECO:0000313" key="10">
    <source>
        <dbReference type="Proteomes" id="UP000243723"/>
    </source>
</evidence>
<feature type="transmembrane region" description="Helical" evidence="6">
    <location>
        <begin position="554"/>
        <end position="572"/>
    </location>
</feature>
<comment type="subcellular location">
    <subcellularLocation>
        <location evidence="1 6">Membrane</location>
    </subcellularLocation>
</comment>
<dbReference type="InterPro" id="IPR036412">
    <property type="entry name" value="HAD-like_sf"/>
</dbReference>
<dbReference type="PANTHER" id="PTHR46594">
    <property type="entry name" value="P-TYPE CATION-TRANSPORTING ATPASE"/>
    <property type="match status" value="1"/>
</dbReference>
<feature type="transmembrane region" description="Helical" evidence="6">
    <location>
        <begin position="530"/>
        <end position="548"/>
    </location>
</feature>
<keyword evidence="4 6" id="KW-1133">Transmembrane helix</keyword>
<dbReference type="Proteomes" id="UP000243723">
    <property type="component" value="Unassembled WGS sequence"/>
</dbReference>
<feature type="compositionally biased region" description="Low complexity" evidence="7">
    <location>
        <begin position="158"/>
        <end position="175"/>
    </location>
</feature>
<keyword evidence="6" id="KW-0547">Nucleotide-binding</keyword>
<dbReference type="SUPFAM" id="SSF56784">
    <property type="entry name" value="HAD-like"/>
    <property type="match status" value="1"/>
</dbReference>